<dbReference type="OrthoDB" id="9776390at2"/>
<dbReference type="InterPro" id="IPR027417">
    <property type="entry name" value="P-loop_NTPase"/>
</dbReference>
<comment type="function">
    <text evidence="2 10 12">Catalyzes the transfer of a dimethylallyl group onto the adenine at position 37 in tRNAs that read codons beginning with uridine, leading to the formation of N6-(dimethylallyl)adenosine (i(6)A).</text>
</comment>
<comment type="cofactor">
    <cofactor evidence="1 10">
        <name>Mg(2+)</name>
        <dbReference type="ChEBI" id="CHEBI:18420"/>
    </cofactor>
</comment>
<keyword evidence="5 10" id="KW-0819">tRNA processing</keyword>
<dbReference type="GeneID" id="87756281"/>
<keyword evidence="6 10" id="KW-0547">Nucleotide-binding</keyword>
<dbReference type="HAMAP" id="MF_00185">
    <property type="entry name" value="IPP_trans"/>
    <property type="match status" value="1"/>
</dbReference>
<name>A0A1G5WBY2_9FIRM</name>
<feature type="site" description="Interaction with substrate tRNA" evidence="10">
    <location>
        <position position="122"/>
    </location>
</feature>
<feature type="binding site" evidence="10">
    <location>
        <begin position="13"/>
        <end position="18"/>
    </location>
    <ligand>
        <name>substrate</name>
    </ligand>
</feature>
<evidence type="ECO:0000256" key="1">
    <source>
        <dbReference type="ARBA" id="ARBA00001946"/>
    </source>
</evidence>
<dbReference type="GO" id="GO:0006400">
    <property type="term" value="P:tRNA modification"/>
    <property type="evidence" value="ECO:0007669"/>
    <property type="project" value="TreeGrafter"/>
</dbReference>
<evidence type="ECO:0000256" key="5">
    <source>
        <dbReference type="ARBA" id="ARBA00022694"/>
    </source>
</evidence>
<evidence type="ECO:0000256" key="12">
    <source>
        <dbReference type="RuleBase" id="RU003784"/>
    </source>
</evidence>
<feature type="site" description="Interaction with substrate tRNA" evidence="10">
    <location>
        <position position="102"/>
    </location>
</feature>
<comment type="subunit">
    <text evidence="10">Monomer.</text>
</comment>
<feature type="binding site" evidence="10">
    <location>
        <begin position="11"/>
        <end position="18"/>
    </location>
    <ligand>
        <name>ATP</name>
        <dbReference type="ChEBI" id="CHEBI:30616"/>
    </ligand>
</feature>
<keyword evidence="8 10" id="KW-0460">Magnesium</keyword>
<evidence type="ECO:0000256" key="4">
    <source>
        <dbReference type="ARBA" id="ARBA00022679"/>
    </source>
</evidence>
<keyword evidence="4 10" id="KW-0808">Transferase</keyword>
<evidence type="ECO:0000313" key="15">
    <source>
        <dbReference type="Proteomes" id="UP000199689"/>
    </source>
</evidence>
<evidence type="ECO:0000256" key="10">
    <source>
        <dbReference type="HAMAP-Rule" id="MF_00185"/>
    </source>
</evidence>
<dbReference type="AlphaFoldDB" id="A0A1G5WBY2"/>
<comment type="caution">
    <text evidence="10">Lacks conserved residue(s) required for the propagation of feature annotation.</text>
</comment>
<evidence type="ECO:0000313" key="14">
    <source>
        <dbReference type="EMBL" id="SDA55580.1"/>
    </source>
</evidence>
<keyword evidence="15" id="KW-1185">Reference proteome</keyword>
<dbReference type="GO" id="GO:0052381">
    <property type="term" value="F:tRNA dimethylallyltransferase activity"/>
    <property type="evidence" value="ECO:0007669"/>
    <property type="project" value="UniProtKB-UniRule"/>
</dbReference>
<dbReference type="GO" id="GO:0005524">
    <property type="term" value="F:ATP binding"/>
    <property type="evidence" value="ECO:0007669"/>
    <property type="project" value="UniProtKB-UniRule"/>
</dbReference>
<reference evidence="14 15" key="1">
    <citation type="submission" date="2016-10" db="EMBL/GenBank/DDBJ databases">
        <authorList>
            <person name="de Groot N.N."/>
        </authorList>
    </citation>
    <scope>NUCLEOTIDE SEQUENCE [LARGE SCALE GENOMIC DNA]</scope>
    <source>
        <strain evidence="14 15">DSM 15230</strain>
    </source>
</reference>
<dbReference type="NCBIfam" id="TIGR00174">
    <property type="entry name" value="miaA"/>
    <property type="match status" value="1"/>
</dbReference>
<gene>
    <name evidence="10" type="primary">miaA</name>
    <name evidence="14" type="ORF">SAMN02910343_01274</name>
</gene>
<evidence type="ECO:0000256" key="11">
    <source>
        <dbReference type="RuleBase" id="RU003783"/>
    </source>
</evidence>
<proteinExistence type="inferred from homology"/>
<dbReference type="Pfam" id="PF01715">
    <property type="entry name" value="IPPT"/>
    <property type="match status" value="1"/>
</dbReference>
<evidence type="ECO:0000256" key="8">
    <source>
        <dbReference type="ARBA" id="ARBA00022842"/>
    </source>
</evidence>
<evidence type="ECO:0000256" key="13">
    <source>
        <dbReference type="RuleBase" id="RU003785"/>
    </source>
</evidence>
<evidence type="ECO:0000256" key="6">
    <source>
        <dbReference type="ARBA" id="ARBA00022741"/>
    </source>
</evidence>
<evidence type="ECO:0000256" key="3">
    <source>
        <dbReference type="ARBA" id="ARBA00005842"/>
    </source>
</evidence>
<comment type="similarity">
    <text evidence="3 10 13">Belongs to the IPP transferase family.</text>
</comment>
<dbReference type="InterPro" id="IPR018022">
    <property type="entry name" value="IPT"/>
</dbReference>
<comment type="catalytic activity">
    <reaction evidence="9 10 11">
        <text>adenosine(37) in tRNA + dimethylallyl diphosphate = N(6)-dimethylallyladenosine(37) in tRNA + diphosphate</text>
        <dbReference type="Rhea" id="RHEA:26482"/>
        <dbReference type="Rhea" id="RHEA-COMP:10162"/>
        <dbReference type="Rhea" id="RHEA-COMP:10375"/>
        <dbReference type="ChEBI" id="CHEBI:33019"/>
        <dbReference type="ChEBI" id="CHEBI:57623"/>
        <dbReference type="ChEBI" id="CHEBI:74411"/>
        <dbReference type="ChEBI" id="CHEBI:74415"/>
        <dbReference type="EC" id="2.5.1.75"/>
    </reaction>
</comment>
<dbReference type="PANTHER" id="PTHR11088:SF60">
    <property type="entry name" value="TRNA DIMETHYLALLYLTRANSFERASE"/>
    <property type="match status" value="1"/>
</dbReference>
<dbReference type="Proteomes" id="UP000199689">
    <property type="component" value="Unassembled WGS sequence"/>
</dbReference>
<keyword evidence="7 10" id="KW-0067">ATP-binding</keyword>
<evidence type="ECO:0000256" key="9">
    <source>
        <dbReference type="ARBA" id="ARBA00049563"/>
    </source>
</evidence>
<evidence type="ECO:0000256" key="7">
    <source>
        <dbReference type="ARBA" id="ARBA00022840"/>
    </source>
</evidence>
<dbReference type="PANTHER" id="PTHR11088">
    <property type="entry name" value="TRNA DIMETHYLALLYLTRANSFERASE"/>
    <property type="match status" value="1"/>
</dbReference>
<dbReference type="STRING" id="209880.SAMN02910343_01274"/>
<dbReference type="EMBL" id="FMXA01000017">
    <property type="protein sequence ID" value="SDA55580.1"/>
    <property type="molecule type" value="Genomic_DNA"/>
</dbReference>
<dbReference type="SUPFAM" id="SSF52540">
    <property type="entry name" value="P-loop containing nucleoside triphosphate hydrolases"/>
    <property type="match status" value="2"/>
</dbReference>
<accession>A0A1G5WBY2</accession>
<dbReference type="RefSeq" id="WP_091364981.1">
    <property type="nucleotide sequence ID" value="NZ_FMXA01000017.1"/>
</dbReference>
<evidence type="ECO:0000256" key="2">
    <source>
        <dbReference type="ARBA" id="ARBA00003213"/>
    </source>
</evidence>
<feature type="region of interest" description="Interaction with substrate tRNA" evidence="10">
    <location>
        <begin position="155"/>
        <end position="159"/>
    </location>
</feature>
<dbReference type="EC" id="2.5.1.75" evidence="10"/>
<organism evidence="14 15">
    <name type="scientific">Allisonella histaminiformans</name>
    <dbReference type="NCBI Taxonomy" id="209880"/>
    <lineage>
        <taxon>Bacteria</taxon>
        <taxon>Bacillati</taxon>
        <taxon>Bacillota</taxon>
        <taxon>Negativicutes</taxon>
        <taxon>Veillonellales</taxon>
        <taxon>Veillonellaceae</taxon>
        <taxon>Allisonella</taxon>
    </lineage>
</organism>
<dbReference type="Gene3D" id="1.10.287.890">
    <property type="entry name" value="Crystal structure of tRNA isopentenylpyrophosphate transferase (bh2366) domain"/>
    <property type="match status" value="1"/>
</dbReference>
<dbReference type="InterPro" id="IPR039657">
    <property type="entry name" value="Dimethylallyltransferase"/>
</dbReference>
<sequence>MSKQRLITILGPTASGKSDLGIYLAGKMGSSIISGDAFQVYKGMDIGTAKVMPEEMKGVTHYLVDCLEPGEPYSAAIFAETAGKYIQEENKKEKIPFLVGGTGMYIEGLLEGFEFRDRGSTRQKWLNLYEKEGLSGLIAAARKNPDIKNIPADKQRLIRTLELAEDRKKQTAGKAAGRVYDGPVIGITMERQTLYERINRRVDLMFEQGLEQEVRTLLQQGIPEDCQAFKGIGYKEILLALHGEITMDEARELIKKNTRHFAKRQLTWFRHMPYIQWVDRTGRDRADWYGEVESIIHSAFSAK</sequence>
<protein>
    <recommendedName>
        <fullName evidence="10">tRNA dimethylallyltransferase</fullName>
        <ecNumber evidence="10">2.5.1.75</ecNumber>
    </recommendedName>
    <alternativeName>
        <fullName evidence="10">Dimethylallyl diphosphate:tRNA dimethylallyltransferase</fullName>
        <shortName evidence="10">DMAPP:tRNA dimethylallyltransferase</shortName>
        <shortName evidence="10">DMATase</shortName>
    </alternativeName>
    <alternativeName>
        <fullName evidence="10">Isopentenyl-diphosphate:tRNA isopentenyltransferase</fullName>
        <shortName evidence="10">IPP transferase</shortName>
        <shortName evidence="10">IPPT</shortName>
        <shortName evidence="10">IPTase</shortName>
    </alternativeName>
</protein>
<dbReference type="Gene3D" id="3.40.50.300">
    <property type="entry name" value="P-loop containing nucleotide triphosphate hydrolases"/>
    <property type="match status" value="1"/>
</dbReference>